<dbReference type="InterPro" id="IPR036861">
    <property type="entry name" value="Endochitinase-like_sf"/>
</dbReference>
<comment type="similarity">
    <text evidence="1 7">Belongs to the peptidase S8 family.</text>
</comment>
<dbReference type="InterPro" id="IPR001002">
    <property type="entry name" value="Chitin-bd_1"/>
</dbReference>
<reference evidence="9 10" key="2">
    <citation type="submission" date="2016-08" db="EMBL/GenBank/DDBJ databases">
        <title>Pervasive Adenine N6-methylation of Active Genes in Fungi.</title>
        <authorList>
            <consortium name="DOE Joint Genome Institute"/>
            <person name="Mondo S.J."/>
            <person name="Dannebaum R.O."/>
            <person name="Kuo R.C."/>
            <person name="Labutti K."/>
            <person name="Haridas S."/>
            <person name="Kuo A."/>
            <person name="Salamov A."/>
            <person name="Ahrendt S.R."/>
            <person name="Lipzen A."/>
            <person name="Sullivan W."/>
            <person name="Andreopoulos W.B."/>
            <person name="Clum A."/>
            <person name="Lindquist E."/>
            <person name="Daum C."/>
            <person name="Ramamoorthy G.K."/>
            <person name="Gryganskyi A."/>
            <person name="Culley D."/>
            <person name="Magnuson J.K."/>
            <person name="James T.Y."/>
            <person name="O'Malley M.A."/>
            <person name="Stajich J.E."/>
            <person name="Spatafora J.W."/>
            <person name="Visel A."/>
            <person name="Grigoriev I.V."/>
        </authorList>
    </citation>
    <scope>NUCLEOTIDE SEQUENCE [LARGE SCALE GENOMIC DNA]</scope>
    <source>
        <strain evidence="9 10">S4</strain>
    </source>
</reference>
<keyword evidence="5 7" id="KW-0720">Serine protease</keyword>
<name>A0A1Y1WZ51_9FUNG</name>
<dbReference type="CDD" id="cd00035">
    <property type="entry name" value="ChtBD1"/>
    <property type="match status" value="1"/>
</dbReference>
<comment type="caution">
    <text evidence="9">The sequence shown here is derived from an EMBL/GenBank/DDBJ whole genome shotgun (WGS) entry which is preliminary data.</text>
</comment>
<dbReference type="InterPro" id="IPR050131">
    <property type="entry name" value="Peptidase_S8_subtilisin-like"/>
</dbReference>
<dbReference type="OrthoDB" id="206201at2759"/>
<feature type="domain" description="Chitin-binding type-1" evidence="8">
    <location>
        <begin position="286"/>
        <end position="329"/>
    </location>
</feature>
<keyword evidence="2 6" id="KW-0147">Chitin-binding</keyword>
<feature type="disulfide bond" evidence="6">
    <location>
        <begin position="298"/>
        <end position="310"/>
    </location>
</feature>
<proteinExistence type="inferred from homology"/>
<reference evidence="9 10" key="1">
    <citation type="submission" date="2016-08" db="EMBL/GenBank/DDBJ databases">
        <title>A Parts List for Fungal Cellulosomes Revealed by Comparative Genomics.</title>
        <authorList>
            <consortium name="DOE Joint Genome Institute"/>
            <person name="Haitjema C.H."/>
            <person name="Gilmore S.P."/>
            <person name="Henske J.K."/>
            <person name="Solomon K.V."/>
            <person name="De Groot R."/>
            <person name="Kuo A."/>
            <person name="Mondo S.J."/>
            <person name="Salamov A.A."/>
            <person name="Labutti K."/>
            <person name="Zhao Z."/>
            <person name="Chiniquy J."/>
            <person name="Barry K."/>
            <person name="Brewer H.M."/>
            <person name="Purvine S.O."/>
            <person name="Wright A.T."/>
            <person name="Boxma B."/>
            <person name="Van Alen T."/>
            <person name="Hackstein J.H."/>
            <person name="Baker S.E."/>
            <person name="Grigoriev I.V."/>
            <person name="O'Malley M.A."/>
        </authorList>
    </citation>
    <scope>NUCLEOTIDE SEQUENCE [LARGE SCALE GENOMIC DNA]</scope>
    <source>
        <strain evidence="9 10">S4</strain>
    </source>
</reference>
<gene>
    <name evidence="9" type="ORF">BCR32DRAFT_247235</name>
</gene>
<evidence type="ECO:0000256" key="1">
    <source>
        <dbReference type="ARBA" id="ARBA00011073"/>
    </source>
</evidence>
<dbReference type="Gene3D" id="3.40.50.200">
    <property type="entry name" value="Peptidase S8/S53 domain"/>
    <property type="match status" value="1"/>
</dbReference>
<dbReference type="PROSITE" id="PS51892">
    <property type="entry name" value="SUBTILASE"/>
    <property type="match status" value="1"/>
</dbReference>
<evidence type="ECO:0000256" key="6">
    <source>
        <dbReference type="PROSITE-ProRule" id="PRU00261"/>
    </source>
</evidence>
<keyword evidence="3 7" id="KW-0645">Protease</keyword>
<dbReference type="InterPro" id="IPR036852">
    <property type="entry name" value="Peptidase_S8/S53_dom_sf"/>
</dbReference>
<evidence type="ECO:0000256" key="4">
    <source>
        <dbReference type="ARBA" id="ARBA00022801"/>
    </source>
</evidence>
<dbReference type="SUPFAM" id="SSF52743">
    <property type="entry name" value="Subtilisin-like"/>
    <property type="match status" value="1"/>
</dbReference>
<dbReference type="GO" id="GO:0008061">
    <property type="term" value="F:chitin binding"/>
    <property type="evidence" value="ECO:0007669"/>
    <property type="project" value="UniProtKB-UniRule"/>
</dbReference>
<dbReference type="Pfam" id="PF00082">
    <property type="entry name" value="Peptidase_S8"/>
    <property type="match status" value="1"/>
</dbReference>
<dbReference type="AlphaFoldDB" id="A0A1Y1WZ51"/>
<dbReference type="InterPro" id="IPR023828">
    <property type="entry name" value="Peptidase_S8_Ser-AS"/>
</dbReference>
<feature type="disulfide bond" evidence="6">
    <location>
        <begin position="289"/>
        <end position="304"/>
    </location>
</feature>
<evidence type="ECO:0000256" key="3">
    <source>
        <dbReference type="ARBA" id="ARBA00022670"/>
    </source>
</evidence>
<dbReference type="GO" id="GO:0004252">
    <property type="term" value="F:serine-type endopeptidase activity"/>
    <property type="evidence" value="ECO:0007669"/>
    <property type="project" value="UniProtKB-UniRule"/>
</dbReference>
<keyword evidence="6" id="KW-1015">Disulfide bond</keyword>
<dbReference type="Proteomes" id="UP000193944">
    <property type="component" value="Unassembled WGS sequence"/>
</dbReference>
<accession>A0A1Y1WZ51</accession>
<comment type="caution">
    <text evidence="6">Lacks conserved residue(s) required for the propagation of feature annotation.</text>
</comment>
<evidence type="ECO:0000256" key="5">
    <source>
        <dbReference type="ARBA" id="ARBA00022825"/>
    </source>
</evidence>
<keyword evidence="4 7" id="KW-0378">Hydrolase</keyword>
<evidence type="ECO:0000313" key="9">
    <source>
        <dbReference type="EMBL" id="ORX78374.1"/>
    </source>
</evidence>
<sequence length="329" mass="36201">MDTSFHFKHSEFSNTHDRIAKCAANIENGIANLNLIDYYCGDLPKVHGKSVADLAGGLIYGVAKRANIYGVSIEEDSKENLENKGILGGLQYIYEKLVEPHKTVINLSLEGYYDSARSYYETMKKLVDGITNKGGIVVAFAGNGNANLEKKPSSIYIPCELNNVICVGSIDSKASNNLYTTAQYSNYGPSVDIYAPGNVKVNVIDNRILSKYGTSFSAPLVSGMIASHMSEHKDVEFDLDKIKKFLKTGEYVIPNNYKNNMIFVANNGKHIVYSSDNIYYGCERKDYRCGPEYGNGVCSGYRCCSSGGWCGDSSAHCRGGCQSEFGYCW</sequence>
<dbReference type="SUPFAM" id="SSF57016">
    <property type="entry name" value="Plant lectins/antimicrobial peptides"/>
    <property type="match status" value="1"/>
</dbReference>
<protein>
    <submittedName>
        <fullName evidence="9">Subtilisin-like protein</fullName>
    </submittedName>
</protein>
<feature type="active site" description="Charge relay system" evidence="7">
    <location>
        <position position="215"/>
    </location>
</feature>
<dbReference type="Gene3D" id="3.30.60.10">
    <property type="entry name" value="Endochitinase-like"/>
    <property type="match status" value="1"/>
</dbReference>
<dbReference type="STRING" id="1754192.A0A1Y1WZ51"/>
<feature type="active site" description="Charge relay system" evidence="7">
    <location>
        <position position="2"/>
    </location>
</feature>
<evidence type="ECO:0000256" key="7">
    <source>
        <dbReference type="PROSITE-ProRule" id="PRU01240"/>
    </source>
</evidence>
<dbReference type="PANTHER" id="PTHR43806">
    <property type="entry name" value="PEPTIDASE S8"/>
    <property type="match status" value="1"/>
</dbReference>
<feature type="disulfide bond" evidence="6">
    <location>
        <begin position="303"/>
        <end position="317"/>
    </location>
</feature>
<dbReference type="PROSITE" id="PS50941">
    <property type="entry name" value="CHIT_BIND_I_2"/>
    <property type="match status" value="1"/>
</dbReference>
<organism evidence="9 10">
    <name type="scientific">Anaeromyces robustus</name>
    <dbReference type="NCBI Taxonomy" id="1754192"/>
    <lineage>
        <taxon>Eukaryota</taxon>
        <taxon>Fungi</taxon>
        <taxon>Fungi incertae sedis</taxon>
        <taxon>Chytridiomycota</taxon>
        <taxon>Chytridiomycota incertae sedis</taxon>
        <taxon>Neocallimastigomycetes</taxon>
        <taxon>Neocallimastigales</taxon>
        <taxon>Neocallimastigaceae</taxon>
        <taxon>Anaeromyces</taxon>
    </lineage>
</organism>
<evidence type="ECO:0000259" key="8">
    <source>
        <dbReference type="PROSITE" id="PS50941"/>
    </source>
</evidence>
<evidence type="ECO:0000313" key="10">
    <source>
        <dbReference type="Proteomes" id="UP000193944"/>
    </source>
</evidence>
<keyword evidence="10" id="KW-1185">Reference proteome</keyword>
<dbReference type="GO" id="GO:0006508">
    <property type="term" value="P:proteolysis"/>
    <property type="evidence" value="ECO:0007669"/>
    <property type="project" value="UniProtKB-KW"/>
</dbReference>
<dbReference type="PROSITE" id="PS00138">
    <property type="entry name" value="SUBTILASE_SER"/>
    <property type="match status" value="1"/>
</dbReference>
<dbReference type="EMBL" id="MCFG01000213">
    <property type="protein sequence ID" value="ORX78374.1"/>
    <property type="molecule type" value="Genomic_DNA"/>
</dbReference>
<dbReference type="GO" id="GO:0005615">
    <property type="term" value="C:extracellular space"/>
    <property type="evidence" value="ECO:0007669"/>
    <property type="project" value="TreeGrafter"/>
</dbReference>
<feature type="active site" description="Charge relay system" evidence="7">
    <location>
        <position position="47"/>
    </location>
</feature>
<dbReference type="PANTHER" id="PTHR43806:SF11">
    <property type="entry name" value="CEREVISIN-RELATED"/>
    <property type="match status" value="1"/>
</dbReference>
<dbReference type="InterPro" id="IPR000209">
    <property type="entry name" value="Peptidase_S8/S53_dom"/>
</dbReference>
<evidence type="ECO:0000256" key="2">
    <source>
        <dbReference type="ARBA" id="ARBA00022669"/>
    </source>
</evidence>